<feature type="compositionally biased region" description="Basic and acidic residues" evidence="1">
    <location>
        <begin position="189"/>
        <end position="200"/>
    </location>
</feature>
<dbReference type="OrthoDB" id="2564465at2759"/>
<feature type="compositionally biased region" description="Basic and acidic residues" evidence="1">
    <location>
        <begin position="312"/>
        <end position="325"/>
    </location>
</feature>
<feature type="compositionally biased region" description="Acidic residues" evidence="1">
    <location>
        <begin position="257"/>
        <end position="270"/>
    </location>
</feature>
<feature type="compositionally biased region" description="Low complexity" evidence="1">
    <location>
        <begin position="172"/>
        <end position="188"/>
    </location>
</feature>
<keyword evidence="4" id="KW-1185">Reference proteome</keyword>
<evidence type="ECO:0000256" key="1">
    <source>
        <dbReference type="SAM" id="MobiDB-lite"/>
    </source>
</evidence>
<keyword evidence="2" id="KW-1133">Transmembrane helix</keyword>
<evidence type="ECO:0000256" key="2">
    <source>
        <dbReference type="SAM" id="Phobius"/>
    </source>
</evidence>
<sequence>MGSMQSSLSSEAALMAVVVVAAAGFGYYQLVVRRVPTPSKTVKKQKAKPAAISPLQPSLAKRSDSVPGAFEDEPLTPAAAEKKPAKKSKKKKATSALAPSSSTPQPDSEAEATPKPETPPSRTATPPTSKRAAKRQRKQQEQQDEPALATPVDVDTDSSWTRVEARHRDSRAAATGYASTSTDTSDAAAAHDDLHSEHALPTDSEPSRTLAERLFPRAPQTDVDDMLEDADRTALARVLRVQPRSDEQPASGFSWGDYEDVEASADDDDGWGVVKSRNRKQHDPPSAGHQQAVHAAQKAPETLTKRQRQNASRRDAEKAAKAEAEMQRLAKLAQHKRELERIRIAEQSKSKGKQVSGGMKAVVDESGRLVWE</sequence>
<feature type="compositionally biased region" description="Low complexity" evidence="1">
    <location>
        <begin position="94"/>
        <end position="104"/>
    </location>
</feature>
<name>A0A0D7A6Q7_9AGAR</name>
<feature type="compositionally biased region" description="Low complexity" evidence="1">
    <location>
        <begin position="111"/>
        <end position="130"/>
    </location>
</feature>
<dbReference type="Proteomes" id="UP000054144">
    <property type="component" value="Unassembled WGS sequence"/>
</dbReference>
<proteinExistence type="predicted"/>
<feature type="transmembrane region" description="Helical" evidence="2">
    <location>
        <begin position="12"/>
        <end position="30"/>
    </location>
</feature>
<accession>A0A0D7A6Q7</accession>
<reference evidence="3 4" key="1">
    <citation type="journal article" date="2015" name="Fungal Genet. Biol.">
        <title>Evolution of novel wood decay mechanisms in Agaricales revealed by the genome sequences of Fistulina hepatica and Cylindrobasidium torrendii.</title>
        <authorList>
            <person name="Floudas D."/>
            <person name="Held B.W."/>
            <person name="Riley R."/>
            <person name="Nagy L.G."/>
            <person name="Koehler G."/>
            <person name="Ransdell A.S."/>
            <person name="Younus H."/>
            <person name="Chow J."/>
            <person name="Chiniquy J."/>
            <person name="Lipzen A."/>
            <person name="Tritt A."/>
            <person name="Sun H."/>
            <person name="Haridas S."/>
            <person name="LaButti K."/>
            <person name="Ohm R.A."/>
            <person name="Kues U."/>
            <person name="Blanchette R.A."/>
            <person name="Grigoriev I.V."/>
            <person name="Minto R.E."/>
            <person name="Hibbett D.S."/>
        </authorList>
    </citation>
    <scope>NUCLEOTIDE SEQUENCE [LARGE SCALE GENOMIC DNA]</scope>
    <source>
        <strain evidence="3 4">ATCC 64428</strain>
    </source>
</reference>
<evidence type="ECO:0000313" key="4">
    <source>
        <dbReference type="Proteomes" id="UP000054144"/>
    </source>
</evidence>
<keyword evidence="2" id="KW-0812">Transmembrane</keyword>
<gene>
    <name evidence="3" type="ORF">FISHEDRAFT_75651</name>
</gene>
<organism evidence="3 4">
    <name type="scientific">Fistulina hepatica ATCC 64428</name>
    <dbReference type="NCBI Taxonomy" id="1128425"/>
    <lineage>
        <taxon>Eukaryota</taxon>
        <taxon>Fungi</taxon>
        <taxon>Dikarya</taxon>
        <taxon>Basidiomycota</taxon>
        <taxon>Agaricomycotina</taxon>
        <taxon>Agaricomycetes</taxon>
        <taxon>Agaricomycetidae</taxon>
        <taxon>Agaricales</taxon>
        <taxon>Fistulinaceae</taxon>
        <taxon>Fistulina</taxon>
    </lineage>
</organism>
<dbReference type="EMBL" id="KN882033">
    <property type="protein sequence ID" value="KIY46400.1"/>
    <property type="molecule type" value="Genomic_DNA"/>
</dbReference>
<keyword evidence="2" id="KW-0472">Membrane</keyword>
<dbReference type="AlphaFoldDB" id="A0A0D7A6Q7"/>
<feature type="region of interest" description="Disordered" evidence="1">
    <location>
        <begin position="238"/>
        <end position="325"/>
    </location>
</feature>
<feature type="region of interest" description="Disordered" evidence="1">
    <location>
        <begin position="38"/>
        <end position="225"/>
    </location>
</feature>
<protein>
    <submittedName>
        <fullName evidence="3">Uncharacterized protein</fullName>
    </submittedName>
</protein>
<evidence type="ECO:0000313" key="3">
    <source>
        <dbReference type="EMBL" id="KIY46400.1"/>
    </source>
</evidence>
<feature type="compositionally biased region" description="Basic residues" evidence="1">
    <location>
        <begin position="84"/>
        <end position="93"/>
    </location>
</feature>